<dbReference type="InterPro" id="IPR007563">
    <property type="entry name" value="DUF554"/>
</dbReference>
<keyword evidence="1" id="KW-0472">Membrane</keyword>
<protein>
    <submittedName>
        <fullName evidence="2">Membrane protein</fullName>
    </submittedName>
</protein>
<keyword evidence="1" id="KW-0812">Transmembrane</keyword>
<feature type="transmembrane region" description="Helical" evidence="1">
    <location>
        <begin position="139"/>
        <end position="164"/>
    </location>
</feature>
<proteinExistence type="predicted"/>
<feature type="transmembrane region" description="Helical" evidence="1">
    <location>
        <begin position="33"/>
        <end position="50"/>
    </location>
</feature>
<comment type="caution">
    <text evidence="2">The sequence shown here is derived from an EMBL/GenBank/DDBJ whole genome shotgun (WGS) entry which is preliminary data.</text>
</comment>
<dbReference type="Pfam" id="PF04474">
    <property type="entry name" value="DUF554"/>
    <property type="match status" value="1"/>
</dbReference>
<evidence type="ECO:0000313" key="2">
    <source>
        <dbReference type="EMBL" id="KKK33012.1"/>
    </source>
</evidence>
<feature type="transmembrane region" description="Helical" evidence="1">
    <location>
        <begin position="212"/>
        <end position="231"/>
    </location>
</feature>
<evidence type="ECO:0000256" key="1">
    <source>
        <dbReference type="SAM" id="Phobius"/>
    </source>
</evidence>
<dbReference type="PATRIC" id="fig|1432562.3.peg.2655"/>
<keyword evidence="1" id="KW-1133">Transmembrane helix</keyword>
<gene>
    <name evidence="2" type="ORF">WN59_13220</name>
</gene>
<sequence>MSLLGSIVNVLAIAAGSFTGLFWRNISEQMKTTVLQGIAVTVIVLGISMALETDRIIIVIASIALGAMLGERWRLEDRMNRFGIWLETKTGAREGGVAQAFVTATLIFVVGAVGIVGALDSGLRGDHTVLYTKSMLDGITAIFLTSTLGVGIIFSAVPVFLFQGIITLFAVRIDRLVPPDLMDQLIVEITGVGGVMIIAIGIRLLGILNIRVANLLPALLFTVAIVSIMYYREPLVQFFTGWF</sequence>
<keyword evidence="3" id="KW-1185">Reference proteome</keyword>
<dbReference type="AlphaFoldDB" id="A0A0M2SJH8"/>
<organism evidence="2 3">
    <name type="scientific">Salinicoccus sediminis</name>
    <dbReference type="NCBI Taxonomy" id="1432562"/>
    <lineage>
        <taxon>Bacteria</taxon>
        <taxon>Bacillati</taxon>
        <taxon>Bacillota</taxon>
        <taxon>Bacilli</taxon>
        <taxon>Bacillales</taxon>
        <taxon>Staphylococcaceae</taxon>
        <taxon>Salinicoccus</taxon>
    </lineage>
</organism>
<dbReference type="PANTHER" id="PTHR36111">
    <property type="entry name" value="INNER MEMBRANE PROTEIN-RELATED"/>
    <property type="match status" value="1"/>
</dbReference>
<feature type="transmembrane region" description="Helical" evidence="1">
    <location>
        <begin position="6"/>
        <end position="26"/>
    </location>
</feature>
<dbReference type="STRING" id="1432562.WN59_13220"/>
<reference evidence="2 3" key="1">
    <citation type="submission" date="2015-04" db="EMBL/GenBank/DDBJ databases">
        <title>Taxonomic description and genome sequence of Salinicoccus sediminis sp. nov., a novel hyper halotolerant bacterium isolated from marine sediment.</title>
        <authorList>
            <person name="Mathan Kumar R."/>
            <person name="Kaur G."/>
            <person name="Kumar N."/>
            <person name="Kumar A."/>
            <person name="Singh N.K."/>
            <person name="Kaur N."/>
            <person name="Mayilraj S."/>
        </authorList>
    </citation>
    <scope>NUCLEOTIDE SEQUENCE [LARGE SCALE GENOMIC DNA]</scope>
    <source>
        <strain evidence="2 3">SV-16</strain>
    </source>
</reference>
<feature type="transmembrane region" description="Helical" evidence="1">
    <location>
        <begin position="96"/>
        <end position="119"/>
    </location>
</feature>
<name>A0A0M2SJH8_9STAP</name>
<feature type="transmembrane region" description="Helical" evidence="1">
    <location>
        <begin position="185"/>
        <end position="206"/>
    </location>
</feature>
<dbReference type="PANTHER" id="PTHR36111:SF2">
    <property type="entry name" value="INNER MEMBRANE PROTEIN"/>
    <property type="match status" value="1"/>
</dbReference>
<dbReference type="Proteomes" id="UP000034287">
    <property type="component" value="Unassembled WGS sequence"/>
</dbReference>
<dbReference type="EMBL" id="LAYZ01000026">
    <property type="protein sequence ID" value="KKK33012.1"/>
    <property type="molecule type" value="Genomic_DNA"/>
</dbReference>
<evidence type="ECO:0000313" key="3">
    <source>
        <dbReference type="Proteomes" id="UP000034287"/>
    </source>
</evidence>
<feature type="transmembrane region" description="Helical" evidence="1">
    <location>
        <begin position="56"/>
        <end position="75"/>
    </location>
</feature>
<dbReference type="OrthoDB" id="9797976at2"/>
<accession>A0A0M2SJH8</accession>